<feature type="compositionally biased region" description="Acidic residues" evidence="1">
    <location>
        <begin position="499"/>
        <end position="510"/>
    </location>
</feature>
<feature type="chain" id="PRO_5010495182" evidence="2">
    <location>
        <begin position="17"/>
        <end position="510"/>
    </location>
</feature>
<organism evidence="3">
    <name type="scientific">Dipodomys ordii</name>
    <name type="common">Ord's kangaroo rat</name>
    <dbReference type="NCBI Taxonomy" id="10020"/>
    <lineage>
        <taxon>Eukaryota</taxon>
        <taxon>Metazoa</taxon>
        <taxon>Chordata</taxon>
        <taxon>Craniata</taxon>
        <taxon>Vertebrata</taxon>
        <taxon>Euteleostomi</taxon>
        <taxon>Mammalia</taxon>
        <taxon>Eutheria</taxon>
        <taxon>Euarchontoglires</taxon>
        <taxon>Glires</taxon>
        <taxon>Rodentia</taxon>
        <taxon>Castorimorpha</taxon>
        <taxon>Heteromyidae</taxon>
        <taxon>Dipodomyinae</taxon>
        <taxon>Dipodomys</taxon>
    </lineage>
</organism>
<protein>
    <submittedName>
        <fullName evidence="3 5">Matrix extracellular phosphoglycoprotein</fullName>
    </submittedName>
</protein>
<evidence type="ECO:0000256" key="2">
    <source>
        <dbReference type="SAM" id="SignalP"/>
    </source>
</evidence>
<dbReference type="CTD" id="56955"/>
<name>D6C6M9_DIPOR</name>
<feature type="compositionally biased region" description="Polar residues" evidence="1">
    <location>
        <begin position="347"/>
        <end position="356"/>
    </location>
</feature>
<dbReference type="GO" id="GO:0031012">
    <property type="term" value="C:extracellular matrix"/>
    <property type="evidence" value="ECO:0007669"/>
    <property type="project" value="TreeGrafter"/>
</dbReference>
<dbReference type="OrthoDB" id="9041543at2759"/>
<accession>D6C6M9</accession>
<evidence type="ECO:0000313" key="4">
    <source>
        <dbReference type="Proteomes" id="UP000081671"/>
    </source>
</evidence>
<dbReference type="GeneID" id="105995900"/>
<evidence type="ECO:0000313" key="5">
    <source>
        <dbReference type="RefSeq" id="XP_012885268.1"/>
    </source>
</evidence>
<feature type="signal peptide" evidence="2">
    <location>
        <begin position="1"/>
        <end position="16"/>
    </location>
</feature>
<dbReference type="RefSeq" id="XP_012885268.1">
    <property type="nucleotide sequence ID" value="XM_013029814.1"/>
</dbReference>
<dbReference type="Pfam" id="PF07175">
    <property type="entry name" value="Osteoregulin"/>
    <property type="match status" value="1"/>
</dbReference>
<feature type="compositionally biased region" description="Basic and acidic residues" evidence="1">
    <location>
        <begin position="432"/>
        <end position="442"/>
    </location>
</feature>
<reference evidence="3" key="1">
    <citation type="journal article" date="2010" name="Cell. Mol. Life Sci.">
        <title>MEPE evolution in mammals reveals regions and residues of prime functional importance.</title>
        <authorList>
            <person name="Bardet C."/>
            <person name="Delgado S."/>
            <person name="Sire J.Y."/>
        </authorList>
    </citation>
    <scope>NUCLEOTIDE SEQUENCE</scope>
</reference>
<feature type="compositionally biased region" description="Polar residues" evidence="1">
    <location>
        <begin position="456"/>
        <end position="465"/>
    </location>
</feature>
<keyword evidence="4" id="KW-1185">Reference proteome</keyword>
<dbReference type="EMBL" id="FJ999688">
    <property type="protein sequence ID" value="ACS37538.1"/>
    <property type="molecule type" value="Genomic_DNA"/>
</dbReference>
<feature type="compositionally biased region" description="Basic and acidic residues" evidence="1">
    <location>
        <begin position="358"/>
        <end position="381"/>
    </location>
</feature>
<dbReference type="AlphaFoldDB" id="D6C6M9"/>
<feature type="compositionally biased region" description="Acidic residues" evidence="1">
    <location>
        <begin position="234"/>
        <end position="245"/>
    </location>
</feature>
<dbReference type="GO" id="GO:1990430">
    <property type="term" value="F:extracellular matrix protein binding"/>
    <property type="evidence" value="ECO:0007669"/>
    <property type="project" value="TreeGrafter"/>
</dbReference>
<dbReference type="PANTHER" id="PTHR16510">
    <property type="entry name" value="EXTRACELLULAR MATRIX PHOSPHOGLYCOPROTEIN WITH ASARM MOTIF"/>
    <property type="match status" value="1"/>
</dbReference>
<feature type="region of interest" description="Disordered" evidence="1">
    <location>
        <begin position="186"/>
        <end position="251"/>
    </location>
</feature>
<feature type="compositionally biased region" description="Polar residues" evidence="1">
    <location>
        <begin position="394"/>
        <end position="406"/>
    </location>
</feature>
<dbReference type="PANTHER" id="PTHR16510:SF4">
    <property type="entry name" value="MATRIX EXTRACELLULAR PHOSPHOGLYCOPROTEIN"/>
    <property type="match status" value="1"/>
</dbReference>
<feature type="region of interest" description="Disordered" evidence="1">
    <location>
        <begin position="333"/>
        <end position="510"/>
    </location>
</feature>
<gene>
    <name evidence="3" type="primary">MEPE</name>
    <name evidence="5" type="synonym">Mepe</name>
</gene>
<proteinExistence type="predicted"/>
<dbReference type="InterPro" id="IPR009837">
    <property type="entry name" value="MEPE"/>
</dbReference>
<reference evidence="5" key="2">
    <citation type="submission" date="2025-04" db="UniProtKB">
        <authorList>
            <consortium name="RefSeq"/>
        </authorList>
    </citation>
    <scope>IDENTIFICATION</scope>
    <source>
        <tissue evidence="5">Kidney</tissue>
    </source>
</reference>
<dbReference type="KEGG" id="dord:105995900"/>
<evidence type="ECO:0000313" key="3">
    <source>
        <dbReference type="EMBL" id="ACS37538.1"/>
    </source>
</evidence>
<dbReference type="GO" id="GO:0031214">
    <property type="term" value="P:biomineral tissue development"/>
    <property type="evidence" value="ECO:0007669"/>
    <property type="project" value="InterPro"/>
</dbReference>
<feature type="compositionally biased region" description="Basic and acidic residues" evidence="1">
    <location>
        <begin position="186"/>
        <end position="202"/>
    </location>
</feature>
<sequence>MRLVCIGLLLYSVTWAAPTFQPQTVKASQGSVEEPKQEEKNNNNIAFDLLEERRNQEVTPKENITQKKRSDLPFFAVNENNKSSKYSNLLVKTQTIIDNTGISHKGKAHDDLMMTWVPESTVDKRTDDGDDAISHLPVQEEYGTTLKTNSMRPVNVMELWGEGSKEKTHSNVLSKILAGVNYVKAHSEGKKNDQRDSQDHKSSLLSKSNHHIRRDTHYLTRVPKGQKVPSDFEGSGDIDPQETGDNDLSPFSGDGQLFKDVCGEGEGIGPDIQTELPDQSGSETINLDPRLPGYNELPETEGHGGSVIGASSDRVKETGIGVSLVECNNDIIGNTNFRELPGKEGNRVNTDSQNAQGKVERHYPNAPSREKGKDGDRDANESAHYNEIPKHGKGSSNKGPEQSNRNEVILSEKPRLSSQGKSQGLRTPSHGLDNEIRNEIGSHNDPGNILKHGRQSQDGQHNSLWNKGRYQRRGPWSYRRPHSHRSFSPSKRDHSSESSDSDSSGESEGD</sequence>
<evidence type="ECO:0000256" key="1">
    <source>
        <dbReference type="SAM" id="MobiDB-lite"/>
    </source>
</evidence>
<dbReference type="Proteomes" id="UP000081671">
    <property type="component" value="Unplaced"/>
</dbReference>
<feature type="compositionally biased region" description="Polar residues" evidence="1">
    <location>
        <begin position="416"/>
        <end position="426"/>
    </location>
</feature>
<keyword evidence="2" id="KW-0732">Signal</keyword>